<comment type="similarity">
    <text evidence="2">Belongs to the CPA3 antiporters (TC 2.A.63) subunit C family.</text>
</comment>
<keyword evidence="5 7" id="KW-1133">Transmembrane helix</keyword>
<dbReference type="PANTHER" id="PTHR34583">
    <property type="entry name" value="ANTIPORTER SUBUNIT MNHC2-RELATED"/>
    <property type="match status" value="1"/>
</dbReference>
<gene>
    <name evidence="8" type="ORF">AZF04_01705</name>
</gene>
<evidence type="ECO:0000256" key="4">
    <source>
        <dbReference type="ARBA" id="ARBA00022692"/>
    </source>
</evidence>
<feature type="transmembrane region" description="Helical" evidence="7">
    <location>
        <begin position="69"/>
        <end position="92"/>
    </location>
</feature>
<evidence type="ECO:0000256" key="6">
    <source>
        <dbReference type="ARBA" id="ARBA00023136"/>
    </source>
</evidence>
<dbReference type="Pfam" id="PF00420">
    <property type="entry name" value="Oxidored_q2"/>
    <property type="match status" value="1"/>
</dbReference>
<protein>
    <submittedName>
        <fullName evidence="8">Cation:proton antiporter</fullName>
    </submittedName>
</protein>
<name>A0A162F927_9BACI</name>
<dbReference type="InterPro" id="IPR050601">
    <property type="entry name" value="CPA3_antiporter_subunitC"/>
</dbReference>
<comment type="caution">
    <text evidence="8">The sequence shown here is derived from an EMBL/GenBank/DDBJ whole genome shotgun (WGS) entry which is preliminary data.</text>
</comment>
<organism evidence="8 9">
    <name type="scientific">Alkalihalobacillus trypoxylicola</name>
    <dbReference type="NCBI Taxonomy" id="519424"/>
    <lineage>
        <taxon>Bacteria</taxon>
        <taxon>Bacillati</taxon>
        <taxon>Bacillota</taxon>
        <taxon>Bacilli</taxon>
        <taxon>Bacillales</taxon>
        <taxon>Bacillaceae</taxon>
        <taxon>Alkalihalobacillus</taxon>
    </lineage>
</organism>
<evidence type="ECO:0000313" key="9">
    <source>
        <dbReference type="Proteomes" id="UP000075806"/>
    </source>
</evidence>
<evidence type="ECO:0000256" key="7">
    <source>
        <dbReference type="SAM" id="Phobius"/>
    </source>
</evidence>
<evidence type="ECO:0000256" key="3">
    <source>
        <dbReference type="ARBA" id="ARBA00022475"/>
    </source>
</evidence>
<proteinExistence type="inferred from homology"/>
<keyword evidence="4 7" id="KW-0812">Transmembrane</keyword>
<accession>A0A162F927</accession>
<sequence length="112" mass="12444">MEWMMLIAISVLFSVGTYFLLTRSLIKVTIGLILIAHGVHLLFFTMAGLREGVPPLVQMSGDHATDPLPQALVLTAIVISFGITAFLIILAYRNYEEHRTEDVEGLRGDQDE</sequence>
<dbReference type="AlphaFoldDB" id="A0A162F927"/>
<evidence type="ECO:0000256" key="1">
    <source>
        <dbReference type="ARBA" id="ARBA00004651"/>
    </source>
</evidence>
<dbReference type="EMBL" id="LTAO01000001">
    <property type="protein sequence ID" value="KYG35075.1"/>
    <property type="molecule type" value="Genomic_DNA"/>
</dbReference>
<feature type="transmembrane region" description="Helical" evidence="7">
    <location>
        <begin position="28"/>
        <end position="49"/>
    </location>
</feature>
<comment type="subcellular location">
    <subcellularLocation>
        <location evidence="1">Cell membrane</location>
        <topology evidence="1">Multi-pass membrane protein</topology>
    </subcellularLocation>
</comment>
<keyword evidence="9" id="KW-1185">Reference proteome</keyword>
<feature type="transmembrane region" description="Helical" evidence="7">
    <location>
        <begin position="6"/>
        <end position="21"/>
    </location>
</feature>
<dbReference type="NCBIfam" id="NF006372">
    <property type="entry name" value="PRK08600.1"/>
    <property type="match status" value="1"/>
</dbReference>
<dbReference type="GO" id="GO:0005886">
    <property type="term" value="C:plasma membrane"/>
    <property type="evidence" value="ECO:0007669"/>
    <property type="project" value="UniProtKB-SubCell"/>
</dbReference>
<evidence type="ECO:0000313" key="8">
    <source>
        <dbReference type="EMBL" id="KYG35075.1"/>
    </source>
</evidence>
<keyword evidence="6 7" id="KW-0472">Membrane</keyword>
<keyword evidence="3" id="KW-1003">Cell membrane</keyword>
<dbReference type="PANTHER" id="PTHR34583:SF2">
    <property type="entry name" value="ANTIPORTER SUBUNIT MNHC2-RELATED"/>
    <property type="match status" value="1"/>
</dbReference>
<evidence type="ECO:0000256" key="2">
    <source>
        <dbReference type="ARBA" id="ARBA00010388"/>
    </source>
</evidence>
<evidence type="ECO:0000256" key="5">
    <source>
        <dbReference type="ARBA" id="ARBA00022989"/>
    </source>
</evidence>
<dbReference type="OrthoDB" id="9799219at2"/>
<dbReference type="InterPro" id="IPR039428">
    <property type="entry name" value="NUOK/Mnh_C1-like"/>
</dbReference>
<dbReference type="Proteomes" id="UP000075806">
    <property type="component" value="Unassembled WGS sequence"/>
</dbReference>
<dbReference type="RefSeq" id="WP_061947299.1">
    <property type="nucleotide sequence ID" value="NZ_LTAO01000001.1"/>
</dbReference>
<dbReference type="STRING" id="519424.AZF04_01705"/>
<dbReference type="Gene3D" id="1.10.287.3510">
    <property type="match status" value="1"/>
</dbReference>
<reference evidence="8" key="1">
    <citation type="submission" date="2016-02" db="EMBL/GenBank/DDBJ databases">
        <title>Genome sequence of Bacillus trypoxylicola KCTC 13244(T).</title>
        <authorList>
            <person name="Jeong H."/>
            <person name="Park S.-H."/>
            <person name="Choi S.-K."/>
        </authorList>
    </citation>
    <scope>NUCLEOTIDE SEQUENCE [LARGE SCALE GENOMIC DNA]</scope>
    <source>
        <strain evidence="8">KCTC 13244</strain>
    </source>
</reference>